<dbReference type="AlphaFoldDB" id="A0AAW1N5W4"/>
<evidence type="ECO:0000256" key="5">
    <source>
        <dbReference type="ARBA" id="ARBA00023212"/>
    </source>
</evidence>
<dbReference type="PANTHER" id="PTHR12086:SF12">
    <property type="entry name" value="EF-HAND DOMAIN-CONTAINING FAMILY MEMBER B"/>
    <property type="match status" value="1"/>
</dbReference>
<protein>
    <recommendedName>
        <fullName evidence="7">EFHB C-terminal EF-hand domain-containing protein</fullName>
    </recommendedName>
</protein>
<organism evidence="8 9">
    <name type="scientific">Popillia japonica</name>
    <name type="common">Japanese beetle</name>
    <dbReference type="NCBI Taxonomy" id="7064"/>
    <lineage>
        <taxon>Eukaryota</taxon>
        <taxon>Metazoa</taxon>
        <taxon>Ecdysozoa</taxon>
        <taxon>Arthropoda</taxon>
        <taxon>Hexapoda</taxon>
        <taxon>Insecta</taxon>
        <taxon>Pterygota</taxon>
        <taxon>Neoptera</taxon>
        <taxon>Endopterygota</taxon>
        <taxon>Coleoptera</taxon>
        <taxon>Polyphaga</taxon>
        <taxon>Scarabaeiformia</taxon>
        <taxon>Scarabaeidae</taxon>
        <taxon>Rutelinae</taxon>
        <taxon>Popillia</taxon>
    </lineage>
</organism>
<sequence>MSNKGKYVDRTPIICAAGLSCGRKESAKDCLQYYRIVDKIDAVKHDLHLAEKEKFPYHPQRIQNTRHQGIYIESKDLIRPKPDTRYETLINDLRETTFCSHWDRELGKTRDSGGAFPKGMDVENTTFGVPTKRDCTVAELVNPRKSHFEVLLDSQNSHDMYMKSHNDYNPSERVDRGYLKPAFDPDKRYGMRTIYDPKGIWVKCATTWHLNDPLEIANEIQSDCAAKWKPILGKALSPNKNIDKVPKDFRFGKLCIREMCGVLELLRDPNCNPCRIKRELYYWIASLNKLRDYIKRRRDKFIDLKELHDKFVFYDKEKTGWLPIPTWGQICQCFNIPLDKNIIKIASVVEIIQDGKINYNDFLTLIDVNKPCPELLTISDVRKEKMYYTTTNMAALQDRCFINNSEMRPAGLPTVRSDIGRPIILSGQCKADMESLGQETNVNAVINPSIFTNYGLTHRDFFLPRQPEYIRKLFENTGYEFPGDTFDKLWKIGVDLDKTGLVCIDTFKQLIAESLPPLKVKTVKENKCQY</sequence>
<keyword evidence="6" id="KW-0966">Cell projection</keyword>
<dbReference type="PROSITE" id="PS51257">
    <property type="entry name" value="PROKAR_LIPOPROTEIN"/>
    <property type="match status" value="1"/>
</dbReference>
<comment type="subcellular location">
    <subcellularLocation>
        <location evidence="1">Cell projection</location>
        <location evidence="1">Cilium</location>
    </subcellularLocation>
    <subcellularLocation>
        <location evidence="2">Cytoplasm</location>
        <location evidence="2">Cytoskeleton</location>
    </subcellularLocation>
</comment>
<evidence type="ECO:0000256" key="4">
    <source>
        <dbReference type="ARBA" id="ARBA00022737"/>
    </source>
</evidence>
<dbReference type="SUPFAM" id="SSF47473">
    <property type="entry name" value="EF-hand"/>
    <property type="match status" value="1"/>
</dbReference>
<dbReference type="GO" id="GO:0005856">
    <property type="term" value="C:cytoskeleton"/>
    <property type="evidence" value="ECO:0007669"/>
    <property type="project" value="UniProtKB-SubCell"/>
</dbReference>
<dbReference type="Proteomes" id="UP001458880">
    <property type="component" value="Unassembled WGS sequence"/>
</dbReference>
<evidence type="ECO:0000313" key="8">
    <source>
        <dbReference type="EMBL" id="KAK9754623.1"/>
    </source>
</evidence>
<accession>A0AAW1N5W4</accession>
<evidence type="ECO:0000256" key="6">
    <source>
        <dbReference type="ARBA" id="ARBA00023273"/>
    </source>
</evidence>
<evidence type="ECO:0000256" key="2">
    <source>
        <dbReference type="ARBA" id="ARBA00004245"/>
    </source>
</evidence>
<dbReference type="GO" id="GO:0005929">
    <property type="term" value="C:cilium"/>
    <property type="evidence" value="ECO:0007669"/>
    <property type="project" value="UniProtKB-SubCell"/>
</dbReference>
<dbReference type="PANTHER" id="PTHR12086">
    <property type="entry name" value="EF-HAND DOMAIN C-TERMINAL CONTAINING PROTEIN"/>
    <property type="match status" value="1"/>
</dbReference>
<dbReference type="EMBL" id="JASPKY010000006">
    <property type="protein sequence ID" value="KAK9754623.1"/>
    <property type="molecule type" value="Genomic_DNA"/>
</dbReference>
<proteinExistence type="predicted"/>
<dbReference type="InterPro" id="IPR011992">
    <property type="entry name" value="EF-hand-dom_pair"/>
</dbReference>
<dbReference type="InterPro" id="IPR057428">
    <property type="entry name" value="EFHB_EF-hand_C"/>
</dbReference>
<comment type="caution">
    <text evidence="8">The sequence shown here is derived from an EMBL/GenBank/DDBJ whole genome shotgun (WGS) entry which is preliminary data.</text>
</comment>
<gene>
    <name evidence="8" type="ORF">QE152_g1047</name>
</gene>
<name>A0AAW1N5W4_POPJA</name>
<feature type="domain" description="EFHB C-terminal EF-hand" evidence="7">
    <location>
        <begin position="444"/>
        <end position="513"/>
    </location>
</feature>
<evidence type="ECO:0000256" key="3">
    <source>
        <dbReference type="ARBA" id="ARBA00022490"/>
    </source>
</evidence>
<evidence type="ECO:0000313" key="9">
    <source>
        <dbReference type="Proteomes" id="UP001458880"/>
    </source>
</evidence>
<evidence type="ECO:0000256" key="1">
    <source>
        <dbReference type="ARBA" id="ARBA00004138"/>
    </source>
</evidence>
<dbReference type="Pfam" id="PF25325">
    <property type="entry name" value="EF-hand_EFHB_C"/>
    <property type="match status" value="1"/>
</dbReference>
<keyword evidence="4" id="KW-0677">Repeat</keyword>
<evidence type="ECO:0000259" key="7">
    <source>
        <dbReference type="Pfam" id="PF25325"/>
    </source>
</evidence>
<dbReference type="InterPro" id="IPR040193">
    <property type="entry name" value="EFHC1/EFHC2/EFHB"/>
</dbReference>
<keyword evidence="9" id="KW-1185">Reference proteome</keyword>
<keyword evidence="5" id="KW-0206">Cytoskeleton</keyword>
<reference evidence="8 9" key="1">
    <citation type="journal article" date="2024" name="BMC Genomics">
        <title>De novo assembly and annotation of Popillia japonica's genome with initial clues to its potential as an invasive pest.</title>
        <authorList>
            <person name="Cucini C."/>
            <person name="Boschi S."/>
            <person name="Funari R."/>
            <person name="Cardaioli E."/>
            <person name="Iannotti N."/>
            <person name="Marturano G."/>
            <person name="Paoli F."/>
            <person name="Bruttini M."/>
            <person name="Carapelli A."/>
            <person name="Frati F."/>
            <person name="Nardi F."/>
        </authorList>
    </citation>
    <scope>NUCLEOTIDE SEQUENCE [LARGE SCALE GENOMIC DNA]</scope>
    <source>
        <strain evidence="8">DMR45628</strain>
    </source>
</reference>
<keyword evidence="3" id="KW-0963">Cytoplasm</keyword>